<dbReference type="PANTHER" id="PTHR30603:SF60">
    <property type="entry name" value="RNA POLYMERASE SIGMA FACTOR RPOD"/>
    <property type="match status" value="1"/>
</dbReference>
<keyword evidence="7" id="KW-0175">Coiled coil</keyword>
<evidence type="ECO:0000256" key="3">
    <source>
        <dbReference type="ARBA" id="ARBA00023082"/>
    </source>
</evidence>
<reference evidence="11 12" key="1">
    <citation type="submission" date="2018-03" db="EMBL/GenBank/DDBJ databases">
        <title>Rhodobacter veldkampii.</title>
        <authorList>
            <person name="Meyer T.E."/>
            <person name="Miller S."/>
            <person name="Lodha T."/>
            <person name="Gandham S."/>
            <person name="Chintalapati S."/>
            <person name="Chintalapati V.R."/>
        </authorList>
    </citation>
    <scope>NUCLEOTIDE SEQUENCE [LARGE SCALE GENOMIC DNA]</scope>
    <source>
        <strain evidence="11 12">DSM 11550</strain>
    </source>
</reference>
<feature type="coiled-coil region" evidence="7">
    <location>
        <begin position="406"/>
        <end position="433"/>
    </location>
</feature>
<keyword evidence="4 6" id="KW-0238">DNA-binding</keyword>
<dbReference type="GO" id="GO:0003677">
    <property type="term" value="F:DNA binding"/>
    <property type="evidence" value="ECO:0007669"/>
    <property type="project" value="UniProtKB-UniRule"/>
</dbReference>
<feature type="region of interest" description="Disordered" evidence="8">
    <location>
        <begin position="77"/>
        <end position="106"/>
    </location>
</feature>
<dbReference type="PANTHER" id="PTHR30603">
    <property type="entry name" value="RNA POLYMERASE SIGMA FACTOR RPO"/>
    <property type="match status" value="1"/>
</dbReference>
<dbReference type="FunFam" id="1.10.10.10:FF:000002">
    <property type="entry name" value="RNA polymerase sigma factor SigA"/>
    <property type="match status" value="1"/>
</dbReference>
<evidence type="ECO:0000256" key="6">
    <source>
        <dbReference type="HAMAP-Rule" id="MF_00963"/>
    </source>
</evidence>
<keyword evidence="2 6" id="KW-0805">Transcription regulation</keyword>
<feature type="domain" description="RNA polymerase sigma-70" evidence="10">
    <location>
        <begin position="620"/>
        <end position="646"/>
    </location>
</feature>
<protein>
    <recommendedName>
        <fullName evidence="6">RNA polymerase sigma factor RpoD</fullName>
    </recommendedName>
    <alternativeName>
        <fullName evidence="6">Sigma-70</fullName>
    </alternativeName>
</protein>
<dbReference type="PRINTS" id="PR00046">
    <property type="entry name" value="SIGMA70FCT"/>
</dbReference>
<keyword evidence="1 6" id="KW-0963">Cytoplasm</keyword>
<dbReference type="InterPro" id="IPR007631">
    <property type="entry name" value="RNA_pol_sigma_70_non-ess"/>
</dbReference>
<gene>
    <name evidence="6" type="primary">rpoD</name>
    <name evidence="11" type="ORF">C5F46_09585</name>
</gene>
<dbReference type="InterPro" id="IPR012760">
    <property type="entry name" value="RNA_pol_sigma_RpoD_C"/>
</dbReference>
<feature type="domain" description="RNA polymerase sigma-70" evidence="9">
    <location>
        <begin position="451"/>
        <end position="464"/>
    </location>
</feature>
<feature type="DNA-binding region" description="H-T-H motif" evidence="6">
    <location>
        <begin position="621"/>
        <end position="640"/>
    </location>
</feature>
<feature type="region of interest" description="Sigma-70 factor domain-3" evidence="6">
    <location>
        <begin position="506"/>
        <end position="582"/>
    </location>
</feature>
<keyword evidence="5 6" id="KW-0804">Transcription</keyword>
<evidence type="ECO:0000256" key="4">
    <source>
        <dbReference type="ARBA" id="ARBA00023125"/>
    </source>
</evidence>
<dbReference type="PROSITE" id="PS00715">
    <property type="entry name" value="SIGMA70_1"/>
    <property type="match status" value="1"/>
</dbReference>
<sequence length="661" mass="74806">MAAKDTDDAKPDDQDADHTLDMSQTAVKRMIAEARERGYITYDQLNAALPPEQASSEQIEDVMSMLSEMGINVIESDEAEDGEAGGEVVEASTSREVALASSTSETLDRTDDPVRMYLREMGSVELLSREGEIAIAKRIEAGRNTMIAGLCESPLTFQAITIWRDELLSEEILLRDVIDLEATFGRSLDEDGELDEPVVEGLDVASAPKKAASDEPELDADGNPISRIEEEDEDDEGTNMSLAAMEAALKPKVLETLELIARDYTRLAEMQDLRMSATLNEDGTFSKTDEAAYQKLRSEIVLLVNELHLHNNRIEALIDQLYGINRKIMSIDSGMVKLADAARINRREFIDEYRGYELDPAWLDRMAAKSGRGWQALIEKSRDKVEDLRAEMAQVGQYVGVDISEFRRIVNQVQKGEKEARQAKKEMVEANLRLVISIAKKYTNRGLQFLDLIQEGNIGLMKAVDKFEYRRGYKFSTYATWWIRQAITRSIADQARTIRIPVHMIETINKLVRTGRQMLHEIGREPTPEELAEKLQMPLEKVRKVMKIAKEPISLETPIGDEEDSQLGDFIEDKNAVLPLDSAIQENLKETTTRVLASLTPREERVLRMRFGIGMNTDHTLEEVGQQFSVTRERIRQIEAKALRKLKHPSRSRKLRSFLDQ</sequence>
<dbReference type="Pfam" id="PF04539">
    <property type="entry name" value="Sigma70_r3"/>
    <property type="match status" value="1"/>
</dbReference>
<dbReference type="RefSeq" id="WP_107325139.1">
    <property type="nucleotide sequence ID" value="NZ_NHSP01000050.1"/>
</dbReference>
<evidence type="ECO:0000259" key="10">
    <source>
        <dbReference type="PROSITE" id="PS00716"/>
    </source>
</evidence>
<organism evidence="11 12">
    <name type="scientific">Phaeovulum veldkampii DSM 11550</name>
    <dbReference type="NCBI Taxonomy" id="1185920"/>
    <lineage>
        <taxon>Bacteria</taxon>
        <taxon>Pseudomonadati</taxon>
        <taxon>Pseudomonadota</taxon>
        <taxon>Alphaproteobacteria</taxon>
        <taxon>Rhodobacterales</taxon>
        <taxon>Paracoccaceae</taxon>
        <taxon>Phaeovulum</taxon>
    </lineage>
</organism>
<dbReference type="AlphaFoldDB" id="A0A2T4JHH5"/>
<dbReference type="InterPro" id="IPR007127">
    <property type="entry name" value="RNA_pol_sigma_70_r1_1"/>
</dbReference>
<feature type="compositionally biased region" description="Basic and acidic residues" evidence="8">
    <location>
        <begin position="1"/>
        <end position="20"/>
    </location>
</feature>
<dbReference type="HAMAP" id="MF_00963">
    <property type="entry name" value="Sigma70_RpoD_SigA"/>
    <property type="match status" value="1"/>
</dbReference>
<evidence type="ECO:0000256" key="5">
    <source>
        <dbReference type="ARBA" id="ARBA00023163"/>
    </source>
</evidence>
<dbReference type="GO" id="GO:0016987">
    <property type="term" value="F:sigma factor activity"/>
    <property type="evidence" value="ECO:0007669"/>
    <property type="project" value="UniProtKB-UniRule"/>
</dbReference>
<dbReference type="SUPFAM" id="SSF88946">
    <property type="entry name" value="Sigma2 domain of RNA polymerase sigma factors"/>
    <property type="match status" value="1"/>
</dbReference>
<evidence type="ECO:0000313" key="12">
    <source>
        <dbReference type="Proteomes" id="UP000241899"/>
    </source>
</evidence>
<proteinExistence type="inferred from homology"/>
<comment type="caution">
    <text evidence="11">The sequence shown here is derived from an EMBL/GenBank/DDBJ whole genome shotgun (WGS) entry which is preliminary data.</text>
</comment>
<dbReference type="InterPro" id="IPR009042">
    <property type="entry name" value="RNA_pol_sigma70_r1_2"/>
</dbReference>
<dbReference type="NCBIfam" id="NF004208">
    <property type="entry name" value="PRK05658.1"/>
    <property type="match status" value="1"/>
</dbReference>
<feature type="region of interest" description="Disordered" evidence="8">
    <location>
        <begin position="206"/>
        <end position="236"/>
    </location>
</feature>
<dbReference type="InterPro" id="IPR007624">
    <property type="entry name" value="RNA_pol_sigma70_r3"/>
</dbReference>
<accession>A0A2T4JHH5</accession>
<dbReference type="NCBIfam" id="TIGR02937">
    <property type="entry name" value="sigma70-ECF"/>
    <property type="match status" value="1"/>
</dbReference>
<evidence type="ECO:0000256" key="2">
    <source>
        <dbReference type="ARBA" id="ARBA00023015"/>
    </source>
</evidence>
<keyword evidence="3 6" id="KW-0731">Sigma factor</keyword>
<evidence type="ECO:0000256" key="7">
    <source>
        <dbReference type="SAM" id="Coils"/>
    </source>
</evidence>
<dbReference type="Gene3D" id="1.10.220.120">
    <property type="entry name" value="Sigma-70 factor, region 1.1"/>
    <property type="match status" value="1"/>
</dbReference>
<dbReference type="InterPro" id="IPR013325">
    <property type="entry name" value="RNA_pol_sigma_r2"/>
</dbReference>
<dbReference type="Gene3D" id="1.10.10.10">
    <property type="entry name" value="Winged helix-like DNA-binding domain superfamily/Winged helix DNA-binding domain"/>
    <property type="match status" value="2"/>
</dbReference>
<dbReference type="Pfam" id="PF03979">
    <property type="entry name" value="Sigma70_r1_1"/>
    <property type="match status" value="1"/>
</dbReference>
<dbReference type="InterPro" id="IPR007627">
    <property type="entry name" value="RNA_pol_sigma70_r2"/>
</dbReference>
<dbReference type="GO" id="GO:0006352">
    <property type="term" value="P:DNA-templated transcription initiation"/>
    <property type="evidence" value="ECO:0007669"/>
    <property type="project" value="UniProtKB-UniRule"/>
</dbReference>
<dbReference type="CDD" id="cd06171">
    <property type="entry name" value="Sigma70_r4"/>
    <property type="match status" value="1"/>
</dbReference>
<dbReference type="InterPro" id="IPR036388">
    <property type="entry name" value="WH-like_DNA-bd_sf"/>
</dbReference>
<dbReference type="EMBL" id="PZKF01000019">
    <property type="protein sequence ID" value="PTE17361.1"/>
    <property type="molecule type" value="Genomic_DNA"/>
</dbReference>
<dbReference type="Pfam" id="PF00140">
    <property type="entry name" value="Sigma70_r1_2"/>
    <property type="match status" value="1"/>
</dbReference>
<dbReference type="Pfam" id="PF04546">
    <property type="entry name" value="Sigma70_ner"/>
    <property type="match status" value="1"/>
</dbReference>
<evidence type="ECO:0000256" key="1">
    <source>
        <dbReference type="ARBA" id="ARBA00022490"/>
    </source>
</evidence>
<dbReference type="InterPro" id="IPR013324">
    <property type="entry name" value="RNA_pol_sigma_r3/r4-like"/>
</dbReference>
<dbReference type="InterPro" id="IPR050239">
    <property type="entry name" value="Sigma-70_RNA_pol_init_factors"/>
</dbReference>
<name>A0A2T4JHH5_9RHOB</name>
<comment type="subunit">
    <text evidence="6">Interacts transiently with the RNA polymerase catalytic core.</text>
</comment>
<dbReference type="InterPro" id="IPR028630">
    <property type="entry name" value="Sigma70_RpoD"/>
</dbReference>
<dbReference type="Pfam" id="PF04542">
    <property type="entry name" value="Sigma70_r2"/>
    <property type="match status" value="1"/>
</dbReference>
<comment type="similarity">
    <text evidence="6">Belongs to the sigma-70 factor family. RpoD/SigA subfamily.</text>
</comment>
<comment type="subcellular location">
    <subcellularLocation>
        <location evidence="6">Cytoplasm</location>
    </subcellularLocation>
</comment>
<feature type="region of interest" description="Sigma-70 factor domain-2" evidence="6">
    <location>
        <begin position="427"/>
        <end position="497"/>
    </location>
</feature>
<dbReference type="FunFam" id="1.10.10.10:FF:000004">
    <property type="entry name" value="RNA polymerase sigma factor SigA"/>
    <property type="match status" value="1"/>
</dbReference>
<dbReference type="SUPFAM" id="SSF88659">
    <property type="entry name" value="Sigma3 and sigma4 domains of RNA polymerase sigma factors"/>
    <property type="match status" value="2"/>
</dbReference>
<feature type="region of interest" description="Disordered" evidence="8">
    <location>
        <begin position="1"/>
        <end position="22"/>
    </location>
</feature>
<dbReference type="FunFam" id="1.10.601.10:FF:000001">
    <property type="entry name" value="RNA polymerase sigma factor SigA"/>
    <property type="match status" value="1"/>
</dbReference>
<evidence type="ECO:0000256" key="8">
    <source>
        <dbReference type="SAM" id="MobiDB-lite"/>
    </source>
</evidence>
<dbReference type="InterPro" id="IPR042189">
    <property type="entry name" value="RNA_pol_sigma_70_r1_1_sf"/>
</dbReference>
<dbReference type="NCBIfam" id="TIGR02393">
    <property type="entry name" value="RpoD_Cterm"/>
    <property type="match status" value="1"/>
</dbReference>
<dbReference type="Gene3D" id="1.10.601.10">
    <property type="entry name" value="RNA Polymerase Primary Sigma Factor"/>
    <property type="match status" value="1"/>
</dbReference>
<dbReference type="OrthoDB" id="9809557at2"/>
<feature type="region of interest" description="Sigma-70 factor domain-4" evidence="6">
    <location>
        <begin position="595"/>
        <end position="648"/>
    </location>
</feature>
<evidence type="ECO:0000313" key="11">
    <source>
        <dbReference type="EMBL" id="PTE17361.1"/>
    </source>
</evidence>
<dbReference type="Proteomes" id="UP000241899">
    <property type="component" value="Unassembled WGS sequence"/>
</dbReference>
<dbReference type="Pfam" id="PF04545">
    <property type="entry name" value="Sigma70_r4"/>
    <property type="match status" value="1"/>
</dbReference>
<keyword evidence="12" id="KW-1185">Reference proteome</keyword>
<dbReference type="GO" id="GO:0005737">
    <property type="term" value="C:cytoplasm"/>
    <property type="evidence" value="ECO:0007669"/>
    <property type="project" value="UniProtKB-SubCell"/>
</dbReference>
<dbReference type="InterPro" id="IPR014284">
    <property type="entry name" value="RNA_pol_sigma-70_dom"/>
</dbReference>
<dbReference type="InterPro" id="IPR000943">
    <property type="entry name" value="RNA_pol_sigma70"/>
</dbReference>
<feature type="short sequence motif" description="Interaction with polymerase core subunit RpoC" evidence="6">
    <location>
        <begin position="451"/>
        <end position="454"/>
    </location>
</feature>
<dbReference type="PROSITE" id="PS00716">
    <property type="entry name" value="SIGMA70_2"/>
    <property type="match status" value="1"/>
</dbReference>
<comment type="function">
    <text evidence="6">Sigma factors are initiation factors that promote the attachment of RNA polymerase to specific initiation sites and are then released. This sigma factor is the primary sigma factor during exponential growth.</text>
</comment>
<dbReference type="InterPro" id="IPR007630">
    <property type="entry name" value="RNA_pol_sigma70_r4"/>
</dbReference>
<evidence type="ECO:0000259" key="9">
    <source>
        <dbReference type="PROSITE" id="PS00715"/>
    </source>
</evidence>